<dbReference type="AlphaFoldDB" id="A0A6N2LB59"/>
<accession>A0A6N2LB59</accession>
<sequence>MLSFLSLLFSLCILQYAEKRKVITHIPVGITVQPILYHSEAGVYLSQLKLKRTTTIFLKPRIYRSVKKKKKNKSQTKGKVEKRKGKR</sequence>
<feature type="chain" id="PRO_5027118876" description="Secreted protein" evidence="2">
    <location>
        <begin position="20"/>
        <end position="87"/>
    </location>
</feature>
<reference evidence="3" key="1">
    <citation type="submission" date="2019-03" db="EMBL/GenBank/DDBJ databases">
        <authorList>
            <person name="Mank J."/>
            <person name="Almeida P."/>
        </authorList>
    </citation>
    <scope>NUCLEOTIDE SEQUENCE</scope>
    <source>
        <strain evidence="3">78183</strain>
    </source>
</reference>
<evidence type="ECO:0008006" key="4">
    <source>
        <dbReference type="Google" id="ProtNLM"/>
    </source>
</evidence>
<evidence type="ECO:0000313" key="3">
    <source>
        <dbReference type="EMBL" id="VFU38374.1"/>
    </source>
</evidence>
<name>A0A6N2LB59_SALVM</name>
<organism evidence="3">
    <name type="scientific">Salix viminalis</name>
    <name type="common">Common osier</name>
    <name type="synonym">Basket willow</name>
    <dbReference type="NCBI Taxonomy" id="40686"/>
    <lineage>
        <taxon>Eukaryota</taxon>
        <taxon>Viridiplantae</taxon>
        <taxon>Streptophyta</taxon>
        <taxon>Embryophyta</taxon>
        <taxon>Tracheophyta</taxon>
        <taxon>Spermatophyta</taxon>
        <taxon>Magnoliopsida</taxon>
        <taxon>eudicotyledons</taxon>
        <taxon>Gunneridae</taxon>
        <taxon>Pentapetalae</taxon>
        <taxon>rosids</taxon>
        <taxon>fabids</taxon>
        <taxon>Malpighiales</taxon>
        <taxon>Salicaceae</taxon>
        <taxon>Saliceae</taxon>
        <taxon>Salix</taxon>
    </lineage>
</organism>
<evidence type="ECO:0000256" key="1">
    <source>
        <dbReference type="SAM" id="MobiDB-lite"/>
    </source>
</evidence>
<proteinExistence type="predicted"/>
<feature type="signal peptide" evidence="2">
    <location>
        <begin position="1"/>
        <end position="19"/>
    </location>
</feature>
<keyword evidence="2" id="KW-0732">Signal</keyword>
<dbReference type="EMBL" id="CAADRP010001402">
    <property type="protein sequence ID" value="VFU38374.1"/>
    <property type="molecule type" value="Genomic_DNA"/>
</dbReference>
<feature type="region of interest" description="Disordered" evidence="1">
    <location>
        <begin position="66"/>
        <end position="87"/>
    </location>
</feature>
<gene>
    <name evidence="3" type="ORF">SVIM_LOCUS208947</name>
</gene>
<evidence type="ECO:0000256" key="2">
    <source>
        <dbReference type="SAM" id="SignalP"/>
    </source>
</evidence>
<protein>
    <recommendedName>
        <fullName evidence="4">Secreted protein</fullName>
    </recommendedName>
</protein>